<dbReference type="Proteomes" id="UP001152797">
    <property type="component" value="Unassembled WGS sequence"/>
</dbReference>
<reference evidence="3 4" key="2">
    <citation type="submission" date="2024-05" db="EMBL/GenBank/DDBJ databases">
        <authorList>
            <person name="Chen Y."/>
            <person name="Shah S."/>
            <person name="Dougan E. K."/>
            <person name="Thang M."/>
            <person name="Chan C."/>
        </authorList>
    </citation>
    <scope>NUCLEOTIDE SEQUENCE [LARGE SCALE GENOMIC DNA]</scope>
</reference>
<dbReference type="AlphaFoldDB" id="A0A9P1CJF7"/>
<accession>A0A9P1CJF7</accession>
<evidence type="ECO:0000313" key="3">
    <source>
        <dbReference type="EMBL" id="CAL4780521.1"/>
    </source>
</evidence>
<evidence type="ECO:0000313" key="4">
    <source>
        <dbReference type="Proteomes" id="UP001152797"/>
    </source>
</evidence>
<protein>
    <submittedName>
        <fullName evidence="3">Spindle assembly abnormal protein 6 homolog (HsSAS-6)</fullName>
    </submittedName>
</protein>
<dbReference type="EMBL" id="CAMXCT030001802">
    <property type="protein sequence ID" value="CAL4780521.1"/>
    <property type="molecule type" value="Genomic_DNA"/>
</dbReference>
<keyword evidence="4" id="KW-1185">Reference proteome</keyword>
<dbReference type="EMBL" id="CAMXCT010001802">
    <property type="protein sequence ID" value="CAI3993209.1"/>
    <property type="molecule type" value="Genomic_DNA"/>
</dbReference>
<organism evidence="2">
    <name type="scientific">Cladocopium goreaui</name>
    <dbReference type="NCBI Taxonomy" id="2562237"/>
    <lineage>
        <taxon>Eukaryota</taxon>
        <taxon>Sar</taxon>
        <taxon>Alveolata</taxon>
        <taxon>Dinophyceae</taxon>
        <taxon>Suessiales</taxon>
        <taxon>Symbiodiniaceae</taxon>
        <taxon>Cladocopium</taxon>
    </lineage>
</organism>
<name>A0A9P1CJF7_9DINO</name>
<sequence>MEVEMETADAEVLRAREVANSVLASLKSQLTVLRESAAETQQRQWLRLSRELLQTAQKPWAAQATQLKLRHEQLRQQREELEKKLKEGKIGLSSAEEVVDGRPHQASGAAPASAPSTATSATSLRPAVKVQLQWLDGRVRDSTSYVDYPACNHVAAQIE</sequence>
<evidence type="ECO:0000256" key="1">
    <source>
        <dbReference type="SAM" id="MobiDB-lite"/>
    </source>
</evidence>
<gene>
    <name evidence="2" type="ORF">C1SCF055_LOCUS19979</name>
</gene>
<comment type="caution">
    <text evidence="2">The sequence shown here is derived from an EMBL/GenBank/DDBJ whole genome shotgun (WGS) entry which is preliminary data.</text>
</comment>
<evidence type="ECO:0000313" key="2">
    <source>
        <dbReference type="EMBL" id="CAI3993209.1"/>
    </source>
</evidence>
<feature type="compositionally biased region" description="Low complexity" evidence="1">
    <location>
        <begin position="106"/>
        <end position="122"/>
    </location>
</feature>
<reference evidence="2" key="1">
    <citation type="submission" date="2022-10" db="EMBL/GenBank/DDBJ databases">
        <authorList>
            <person name="Chen Y."/>
            <person name="Dougan E. K."/>
            <person name="Chan C."/>
            <person name="Rhodes N."/>
            <person name="Thang M."/>
        </authorList>
    </citation>
    <scope>NUCLEOTIDE SEQUENCE</scope>
</reference>
<feature type="region of interest" description="Disordered" evidence="1">
    <location>
        <begin position="85"/>
        <end position="122"/>
    </location>
</feature>
<proteinExistence type="predicted"/>
<dbReference type="EMBL" id="CAMXCT020001802">
    <property type="protein sequence ID" value="CAL1146584.1"/>
    <property type="molecule type" value="Genomic_DNA"/>
</dbReference>